<dbReference type="STRING" id="477641.MODMU_0066"/>
<protein>
    <submittedName>
        <fullName evidence="2">Uncharacterized protein</fullName>
    </submittedName>
</protein>
<feature type="transmembrane region" description="Helical" evidence="1">
    <location>
        <begin position="56"/>
        <end position="74"/>
    </location>
</feature>
<accession>I4EQ75</accession>
<evidence type="ECO:0000256" key="1">
    <source>
        <dbReference type="SAM" id="Phobius"/>
    </source>
</evidence>
<dbReference type="EMBL" id="FO203431">
    <property type="protein sequence ID" value="CCH85538.1"/>
    <property type="molecule type" value="Genomic_DNA"/>
</dbReference>
<feature type="transmembrane region" description="Helical" evidence="1">
    <location>
        <begin position="30"/>
        <end position="49"/>
    </location>
</feature>
<name>I4EQ75_MODI5</name>
<feature type="transmembrane region" description="Helical" evidence="1">
    <location>
        <begin position="7"/>
        <end position="24"/>
    </location>
</feature>
<dbReference type="KEGG" id="mmar:MODMU_0066"/>
<sequence>MSSPRGWYLAAGGLAVAALGLPWTGQLPGAASPARVAVVAGLLLAVGGLRTGRDSLLRAALGAAVVGVLLGGVQASPGRLALAAAAACLVLGCRAAGRRLLPARQVRGSAG</sequence>
<dbReference type="HOGENOM" id="CLU_2155485_0_0_11"/>
<dbReference type="AlphaFoldDB" id="I4EQ75"/>
<keyword evidence="1" id="KW-1133">Transmembrane helix</keyword>
<proteinExistence type="predicted"/>
<organism evidence="2 3">
    <name type="scientific">Modestobacter italicus (strain DSM 44449 / CECT 9708 / BC 501)</name>
    <dbReference type="NCBI Taxonomy" id="2732864"/>
    <lineage>
        <taxon>Bacteria</taxon>
        <taxon>Bacillati</taxon>
        <taxon>Actinomycetota</taxon>
        <taxon>Actinomycetes</taxon>
        <taxon>Geodermatophilales</taxon>
        <taxon>Geodermatophilaceae</taxon>
        <taxon>Modestobacter</taxon>
    </lineage>
</organism>
<gene>
    <name evidence="2" type="ordered locus">MODMU_0066</name>
</gene>
<keyword evidence="1" id="KW-0812">Transmembrane</keyword>
<keyword evidence="1" id="KW-0472">Membrane</keyword>
<evidence type="ECO:0000313" key="3">
    <source>
        <dbReference type="Proteomes" id="UP000006461"/>
    </source>
</evidence>
<evidence type="ECO:0000313" key="2">
    <source>
        <dbReference type="EMBL" id="CCH85538.1"/>
    </source>
</evidence>
<reference evidence="2 3" key="1">
    <citation type="journal article" date="2012" name="J. Bacteriol.">
        <title>Genome Sequence of Radiation-Resistant Modestobacter marinus Strain BC501, a Representative Actinobacterium That Thrives on Calcareous Stone Surfaces.</title>
        <authorList>
            <person name="Normand P."/>
            <person name="Gury J."/>
            <person name="Pujic P."/>
            <person name="Chouaia B."/>
            <person name="Crotti E."/>
            <person name="Brusetti L."/>
            <person name="Daffonchio D."/>
            <person name="Vacherie B."/>
            <person name="Barbe V."/>
            <person name="Medigue C."/>
            <person name="Calteau A."/>
            <person name="Ghodhbane-Gtari F."/>
            <person name="Essoussi I."/>
            <person name="Nouioui I."/>
            <person name="Abbassi-Ghozzi I."/>
            <person name="Gtari M."/>
        </authorList>
    </citation>
    <scope>NUCLEOTIDE SEQUENCE [LARGE SCALE GENOMIC DNA]</scope>
    <source>
        <strain evidence="3">BC 501</strain>
    </source>
</reference>
<feature type="transmembrane region" description="Helical" evidence="1">
    <location>
        <begin position="80"/>
        <end position="97"/>
    </location>
</feature>
<dbReference type="Proteomes" id="UP000006461">
    <property type="component" value="Chromosome"/>
</dbReference>
<keyword evidence="3" id="KW-1185">Reference proteome</keyword>